<evidence type="ECO:0000313" key="1">
    <source>
        <dbReference type="EMBL" id="KAK3419762.1"/>
    </source>
</evidence>
<reference evidence="1 2" key="1">
    <citation type="journal article" date="2014" name="Nature">
        <title>The genome of Eucalyptus grandis.</title>
        <authorList>
            <person name="Myburg A.A."/>
            <person name="Grattapaglia D."/>
            <person name="Tuskan G.A."/>
            <person name="Hellsten U."/>
            <person name="Hayes R.D."/>
            <person name="Grimwood J."/>
            <person name="Jenkins J."/>
            <person name="Lindquist E."/>
            <person name="Tice H."/>
            <person name="Bauer D."/>
            <person name="Goodstein D.M."/>
            <person name="Dubchak I."/>
            <person name="Poliakov A."/>
            <person name="Mizrachi E."/>
            <person name="Kullan A.R."/>
            <person name="Hussey S.G."/>
            <person name="Pinard D."/>
            <person name="van der Merwe K."/>
            <person name="Singh P."/>
            <person name="van Jaarsveld I."/>
            <person name="Silva-Junior O.B."/>
            <person name="Togawa R.C."/>
            <person name="Pappas M.R."/>
            <person name="Faria D.A."/>
            <person name="Sansaloni C.P."/>
            <person name="Petroli C.D."/>
            <person name="Yang X."/>
            <person name="Ranjan P."/>
            <person name="Tschaplinski T.J."/>
            <person name="Ye C.Y."/>
            <person name="Li T."/>
            <person name="Sterck L."/>
            <person name="Vanneste K."/>
            <person name="Murat F."/>
            <person name="Soler M."/>
            <person name="Clemente H.S."/>
            <person name="Saidi N."/>
            <person name="Cassan-Wang H."/>
            <person name="Dunand C."/>
            <person name="Hefer C.A."/>
            <person name="Bornberg-Bauer E."/>
            <person name="Kersting A.R."/>
            <person name="Vining K."/>
            <person name="Amarasinghe V."/>
            <person name="Ranik M."/>
            <person name="Naithani S."/>
            <person name="Elser J."/>
            <person name="Boyd A.E."/>
            <person name="Liston A."/>
            <person name="Spatafora J.W."/>
            <person name="Dharmwardhana P."/>
            <person name="Raja R."/>
            <person name="Sullivan C."/>
            <person name="Romanel E."/>
            <person name="Alves-Ferreira M."/>
            <person name="Kulheim C."/>
            <person name="Foley W."/>
            <person name="Carocha V."/>
            <person name="Paiva J."/>
            <person name="Kudrna D."/>
            <person name="Brommonschenkel S.H."/>
            <person name="Pasquali G."/>
            <person name="Byrne M."/>
            <person name="Rigault P."/>
            <person name="Tibbits J."/>
            <person name="Spokevicius A."/>
            <person name="Jones R.C."/>
            <person name="Steane D.A."/>
            <person name="Vaillancourt R.E."/>
            <person name="Potts B.M."/>
            <person name="Joubert F."/>
            <person name="Barry K."/>
            <person name="Pappas G.J."/>
            <person name="Strauss S.H."/>
            <person name="Jaiswal P."/>
            <person name="Grima-Pettenati J."/>
            <person name="Salse J."/>
            <person name="Van de Peer Y."/>
            <person name="Rokhsar D.S."/>
            <person name="Schmutz J."/>
        </authorList>
    </citation>
    <scope>NUCLEOTIDE SEQUENCE [LARGE SCALE GENOMIC DNA]</scope>
    <source>
        <strain evidence="2">cv. BRASUZ1</strain>
        <tissue evidence="1">Leaf extractions</tissue>
    </source>
</reference>
<gene>
    <name evidence="1" type="ORF">EUGRSUZ_G00520</name>
</gene>
<dbReference type="EMBL" id="CM064441">
    <property type="protein sequence ID" value="KAK3419762.1"/>
    <property type="molecule type" value="Genomic_DNA"/>
</dbReference>
<name>A0ACC3K131_EUCGR</name>
<sequence>MAEVVLCVASTVAGCLVAPVDRLCGYVISYDSHVRELEAKVLELDNARQNVQDTINAQNNGNPIKDYVNKWVEDVNKHAEEACRVLDDDKRAKTTCFYRWLPNARYRLGREARRKAKDVQVLIDGKPSGEVYDNRPPGLVDGAFRHDFLGDRGDTNFDSRASILEDIMNALGDEKHKVIGIYGEGGVGKTTLLKQVQKKLRNEKKLFHMIVKANVSQNPDFKKIQEDIAYALGLKTLKDETSEEGRKELLFKRLQNDPSEKVLIILDDLWKDLDLGVVGIPSKDESKGCKLLLTSRFKDVLEQMECHNSIFHLQGLKDDEAFRLFEKTVGDRLKDNEQLKTIADQLVKKLAGLPLLINSVAKSLKDRDVAAWRSALKTIDPSHIETIVKWSYDHLKSEDTKTLFLLCGLIGGTIQVEILLVLVMGLGFFEESRLTMQESRDRLYTMLAGLRSACLLLDGGDDKKNVTIHDLYSEAVVSTPFRGQNSLMMNSNYGSWRKEKLEKCWAICLADVGRDRLNELMTYRFLDLKILMLSQPNYWRRVHPPQHDTADCSVLLDFESMKELQVLYVRFIHIARLPSSIGILGNLHSLYLDHCNVEDAAILGKLKALQILCLAGSALSRLPKEIGDLTNLRLLNLSDCNRLRTIEPGVLKRLINLEELYLRGSFDQWMGKDGILSESCNARLAELKSLTKIASLEISIPNPRVLLEDDDFPFGNLNRFWINIGNAKQQLKGELRTMILKLEEWDSILLEKWVQKILQKTQYLHLEGLKEFKKNAHELCTQGFGELKRLSIDSSPSIKYIANSSDGLPLTAFTFLEHLFLENLVDLEKICNGPVAQECFGILKIVDIRKCQRLKNLWFLPEMQRLVHLEELQVRECDSMRAIITDGAGEIEGLADDMVELPNLRRLNLLALPKMTSFCTGAESAPIQLLQGYFLLHSFGHDERSTHFAL</sequence>
<dbReference type="Proteomes" id="UP000030711">
    <property type="component" value="Chromosome 7"/>
</dbReference>
<comment type="caution">
    <text evidence="1">The sequence shown here is derived from an EMBL/GenBank/DDBJ whole genome shotgun (WGS) entry which is preliminary data.</text>
</comment>
<proteinExistence type="predicted"/>
<organism evidence="1 2">
    <name type="scientific">Eucalyptus grandis</name>
    <name type="common">Flooded gum</name>
    <dbReference type="NCBI Taxonomy" id="71139"/>
    <lineage>
        <taxon>Eukaryota</taxon>
        <taxon>Viridiplantae</taxon>
        <taxon>Streptophyta</taxon>
        <taxon>Embryophyta</taxon>
        <taxon>Tracheophyta</taxon>
        <taxon>Spermatophyta</taxon>
        <taxon>Magnoliopsida</taxon>
        <taxon>eudicotyledons</taxon>
        <taxon>Gunneridae</taxon>
        <taxon>Pentapetalae</taxon>
        <taxon>rosids</taxon>
        <taxon>malvids</taxon>
        <taxon>Myrtales</taxon>
        <taxon>Myrtaceae</taxon>
        <taxon>Myrtoideae</taxon>
        <taxon>Eucalypteae</taxon>
        <taxon>Eucalyptus</taxon>
    </lineage>
</organism>
<evidence type="ECO:0000313" key="2">
    <source>
        <dbReference type="Proteomes" id="UP000030711"/>
    </source>
</evidence>
<keyword evidence="2" id="KW-1185">Reference proteome</keyword>
<accession>A0ACC3K131</accession>
<protein>
    <submittedName>
        <fullName evidence="1">Uncharacterized protein</fullName>
    </submittedName>
</protein>